<dbReference type="RefSeq" id="WP_192140649.1">
    <property type="nucleotide sequence ID" value="NZ_JACYXZ010000001.1"/>
</dbReference>
<dbReference type="Gene3D" id="3.40.50.410">
    <property type="entry name" value="von Willebrand factor, type A domain"/>
    <property type="match status" value="1"/>
</dbReference>
<keyword evidence="2" id="KW-0472">Membrane</keyword>
<comment type="caution">
    <text evidence="4">The sequence shown here is derived from an EMBL/GenBank/DDBJ whole genome shotgun (WGS) entry which is preliminary data.</text>
</comment>
<feature type="region of interest" description="Disordered" evidence="1">
    <location>
        <begin position="535"/>
        <end position="572"/>
    </location>
</feature>
<dbReference type="EMBL" id="JACYXZ010000001">
    <property type="protein sequence ID" value="MBD8868760.1"/>
    <property type="molecule type" value="Genomic_DNA"/>
</dbReference>
<dbReference type="Proteomes" id="UP000616839">
    <property type="component" value="Unassembled WGS sequence"/>
</dbReference>
<feature type="domain" description="VWFA" evidence="3">
    <location>
        <begin position="28"/>
        <end position="209"/>
    </location>
</feature>
<dbReference type="AlphaFoldDB" id="A0A927K492"/>
<dbReference type="SMART" id="SM00327">
    <property type="entry name" value="VWA"/>
    <property type="match status" value="1"/>
</dbReference>
<evidence type="ECO:0000313" key="5">
    <source>
        <dbReference type="Proteomes" id="UP000616839"/>
    </source>
</evidence>
<proteinExistence type="predicted"/>
<evidence type="ECO:0000256" key="2">
    <source>
        <dbReference type="SAM" id="Phobius"/>
    </source>
</evidence>
<accession>A0A927K492</accession>
<reference evidence="4" key="1">
    <citation type="submission" date="2020-09" db="EMBL/GenBank/DDBJ databases">
        <title>Nocardioides sp. strain MJB4 16S ribosomal RNA gene Genome sequencing and assembly.</title>
        <authorList>
            <person name="Kim I."/>
        </authorList>
    </citation>
    <scope>NUCLEOTIDE SEQUENCE</scope>
    <source>
        <strain evidence="4">MJB4</strain>
    </source>
</reference>
<dbReference type="InterPro" id="IPR002035">
    <property type="entry name" value="VWF_A"/>
</dbReference>
<evidence type="ECO:0000259" key="3">
    <source>
        <dbReference type="PROSITE" id="PS50234"/>
    </source>
</evidence>
<sequence length="602" mass="61607">MVAQAVLIGTVPAAPTARAAEEGAAEQSLLLVLDSSGSMKEPAGGGRTRFAAATRALDSVIGELPGDLAVGLRVYGATIADGPGSCRDSELVVPVGPVDGRSLRAAVDRAEPTGNTPLAYSLEQSVGDLPEEGQRTIVLVSDGEESCGGDPCAVARDLSQQGLDVRVDVVGFQVDGAARDQLTCIAQAGRGTYYDAPDAAALTNQLERLSARTARDYRAAGTPIEGAPTAEGAPSIEQGQYLDTIGDGDEVETYAIDVPEGATLHAAATIRPTTPGLTDTESLELLVTGPGSTAACARERGTSQGAFEVLSPVSATVLVEPEDLEACGPGPYVITVERGSGKGVKPLEVVVVVEPAVTDAGSLPPPATERDARGRPSAAGGAEQVVGAPSYSAAPVLEPGVYRDTILTGETLIYAAELDWGQQLACEVTYGRSPAVDEALDFSEPPVWLKLYSPTRGEIRGDPTANVRYRGDRAVSERATSVPVRHANRDADEPAYRTASIPGTYYCATYLGARPDTGGGEIPLTVTVDVLGEPTGAPAYDAGSAPSESASATPETGESGESGESGDAAPASDSTGLLPWALVALALFVVGGAVVLVRARRS</sequence>
<name>A0A927K492_9ACTN</name>
<evidence type="ECO:0000313" key="4">
    <source>
        <dbReference type="EMBL" id="MBD8868760.1"/>
    </source>
</evidence>
<dbReference type="InterPro" id="IPR036465">
    <property type="entry name" value="vWFA_dom_sf"/>
</dbReference>
<feature type="transmembrane region" description="Helical" evidence="2">
    <location>
        <begin position="577"/>
        <end position="597"/>
    </location>
</feature>
<keyword evidence="2" id="KW-0812">Transmembrane</keyword>
<keyword evidence="5" id="KW-1185">Reference proteome</keyword>
<feature type="compositionally biased region" description="Low complexity" evidence="1">
    <location>
        <begin position="542"/>
        <end position="559"/>
    </location>
</feature>
<dbReference type="Pfam" id="PF13519">
    <property type="entry name" value="VWA_2"/>
    <property type="match status" value="1"/>
</dbReference>
<dbReference type="SUPFAM" id="SSF53300">
    <property type="entry name" value="vWA-like"/>
    <property type="match status" value="1"/>
</dbReference>
<dbReference type="PROSITE" id="PS50234">
    <property type="entry name" value="VWFA"/>
    <property type="match status" value="1"/>
</dbReference>
<keyword evidence="2" id="KW-1133">Transmembrane helix</keyword>
<evidence type="ECO:0000256" key="1">
    <source>
        <dbReference type="SAM" id="MobiDB-lite"/>
    </source>
</evidence>
<organism evidence="4 5">
    <name type="scientific">Nocardioides donggukensis</name>
    <dbReference type="NCBI Taxonomy" id="2774019"/>
    <lineage>
        <taxon>Bacteria</taxon>
        <taxon>Bacillati</taxon>
        <taxon>Actinomycetota</taxon>
        <taxon>Actinomycetes</taxon>
        <taxon>Propionibacteriales</taxon>
        <taxon>Nocardioidaceae</taxon>
        <taxon>Nocardioides</taxon>
    </lineage>
</organism>
<protein>
    <submittedName>
        <fullName evidence="4">VWA domain-containing protein</fullName>
    </submittedName>
</protein>
<gene>
    <name evidence="4" type="ORF">IE331_03885</name>
</gene>
<feature type="region of interest" description="Disordered" evidence="1">
    <location>
        <begin position="359"/>
        <end position="384"/>
    </location>
</feature>